<dbReference type="EMBL" id="LFIW01002521">
    <property type="protein sequence ID" value="KZL67940.1"/>
    <property type="molecule type" value="Genomic_DNA"/>
</dbReference>
<evidence type="ECO:0000313" key="2">
    <source>
        <dbReference type="Proteomes" id="UP000076584"/>
    </source>
</evidence>
<dbReference type="Proteomes" id="UP000076584">
    <property type="component" value="Unassembled WGS sequence"/>
</dbReference>
<organism evidence="1 2">
    <name type="scientific">Colletotrichum incanum</name>
    <name type="common">Soybean anthracnose fungus</name>
    <dbReference type="NCBI Taxonomy" id="1573173"/>
    <lineage>
        <taxon>Eukaryota</taxon>
        <taxon>Fungi</taxon>
        <taxon>Dikarya</taxon>
        <taxon>Ascomycota</taxon>
        <taxon>Pezizomycotina</taxon>
        <taxon>Sordariomycetes</taxon>
        <taxon>Hypocreomycetidae</taxon>
        <taxon>Glomerellales</taxon>
        <taxon>Glomerellaceae</taxon>
        <taxon>Colletotrichum</taxon>
        <taxon>Colletotrichum spaethianum species complex</taxon>
    </lineage>
</organism>
<comment type="caution">
    <text evidence="1">The sequence shown here is derived from an EMBL/GenBank/DDBJ whole genome shotgun (WGS) entry which is preliminary data.</text>
</comment>
<name>A0A166QHN3_COLIC</name>
<sequence length="277" mass="31082">MTCSAPFAPVASHPFSISHLVPRPMDLQQPEGPAWIDKWKKAKDWDALVDLNTEFIKLSADGIQDVYTPYHLGPLDSESLELVSALLRLHEYGILTTNSQPALVSSCYFNEDEEWIDVRQIPFVEFFLRLDGTKPMYFLERLSRDRNLIITAVMYAHGVVATALPDCVTAIPLSFERVQAQMPQINKSAEWYVTTATPGEPLSLDDFGLEDIPAICNDWVVSCTVMPMHDGDLYKEVENAMFLQKLEVVDILVSIADHAREAGLEFSRKSSLEDSGS</sequence>
<keyword evidence="2" id="KW-1185">Reference proteome</keyword>
<evidence type="ECO:0000313" key="1">
    <source>
        <dbReference type="EMBL" id="KZL67940.1"/>
    </source>
</evidence>
<dbReference type="AlphaFoldDB" id="A0A166QHN3"/>
<reference evidence="1 2" key="1">
    <citation type="submission" date="2015-06" db="EMBL/GenBank/DDBJ databases">
        <title>Survival trade-offs in plant roots during colonization by closely related pathogenic and mutualistic fungi.</title>
        <authorList>
            <person name="Hacquard S."/>
            <person name="Kracher B."/>
            <person name="Hiruma K."/>
            <person name="Weinman A."/>
            <person name="Muench P."/>
            <person name="Garrido Oter R."/>
            <person name="Ver Loren van Themaat E."/>
            <person name="Dallerey J.-F."/>
            <person name="Damm U."/>
            <person name="Henrissat B."/>
            <person name="Lespinet O."/>
            <person name="Thon M."/>
            <person name="Kemen E."/>
            <person name="McHardy A.C."/>
            <person name="Schulze-Lefert P."/>
            <person name="O'Connell R.J."/>
        </authorList>
    </citation>
    <scope>NUCLEOTIDE SEQUENCE [LARGE SCALE GENOMIC DNA]</scope>
    <source>
        <strain evidence="1 2">MAFF 238704</strain>
    </source>
</reference>
<gene>
    <name evidence="1" type="ORF">CI238_12906</name>
</gene>
<proteinExistence type="predicted"/>
<protein>
    <submittedName>
        <fullName evidence="1">Uncharacterized protein</fullName>
    </submittedName>
</protein>
<accession>A0A166QHN3</accession>